<dbReference type="Pfam" id="PF25794">
    <property type="entry name" value="SACS"/>
    <property type="match status" value="1"/>
</dbReference>
<organism evidence="4 5">
    <name type="scientific">Novilysobacter luteus</name>
    <dbReference type="NCBI Taxonomy" id="2822368"/>
    <lineage>
        <taxon>Bacteria</taxon>
        <taxon>Pseudomonadati</taxon>
        <taxon>Pseudomonadota</taxon>
        <taxon>Gammaproteobacteria</taxon>
        <taxon>Lysobacterales</taxon>
        <taxon>Lysobacteraceae</taxon>
        <taxon>Novilysobacter</taxon>
    </lineage>
</organism>
<dbReference type="InterPro" id="IPR058210">
    <property type="entry name" value="SACS/Nov_dom"/>
</dbReference>
<evidence type="ECO:0008006" key="6">
    <source>
        <dbReference type="Google" id="ProtNLM"/>
    </source>
</evidence>
<feature type="domain" description="Protein NO VEIN C-terminal" evidence="2">
    <location>
        <begin position="977"/>
        <end position="1059"/>
    </location>
</feature>
<dbReference type="PANTHER" id="PTHR32387:SF0">
    <property type="entry name" value="PROTEIN NO VEIN"/>
    <property type="match status" value="1"/>
</dbReference>
<dbReference type="NCBIfam" id="NF047352">
    <property type="entry name" value="P_loop_sacsin"/>
    <property type="match status" value="1"/>
</dbReference>
<feature type="compositionally biased region" description="Polar residues" evidence="1">
    <location>
        <begin position="924"/>
        <end position="933"/>
    </location>
</feature>
<feature type="region of interest" description="Disordered" evidence="1">
    <location>
        <begin position="848"/>
        <end position="951"/>
    </location>
</feature>
<keyword evidence="5" id="KW-1185">Reference proteome</keyword>
<evidence type="ECO:0000313" key="5">
    <source>
        <dbReference type="Proteomes" id="UP000680116"/>
    </source>
</evidence>
<dbReference type="Gene3D" id="3.30.565.10">
    <property type="entry name" value="Histidine kinase-like ATPase, C-terminal domain"/>
    <property type="match status" value="1"/>
</dbReference>
<feature type="domain" description="Sacsin/Nov" evidence="3">
    <location>
        <begin position="32"/>
        <end position="130"/>
    </location>
</feature>
<name>A0ABN7QY27_9GAMM</name>
<dbReference type="RefSeq" id="WP_215219310.1">
    <property type="nucleotide sequence ID" value="NZ_OU015430.1"/>
</dbReference>
<evidence type="ECO:0000313" key="4">
    <source>
        <dbReference type="EMBL" id="CAG4968493.1"/>
    </source>
</evidence>
<evidence type="ECO:0000256" key="1">
    <source>
        <dbReference type="SAM" id="MobiDB-lite"/>
    </source>
</evidence>
<evidence type="ECO:0000259" key="2">
    <source>
        <dbReference type="Pfam" id="PF13020"/>
    </source>
</evidence>
<dbReference type="PANTHER" id="PTHR32387">
    <property type="entry name" value="WU:FJ29H11"/>
    <property type="match status" value="1"/>
</dbReference>
<dbReference type="InterPro" id="IPR024975">
    <property type="entry name" value="NOV_C"/>
</dbReference>
<dbReference type="Pfam" id="PF13020">
    <property type="entry name" value="NOV_C"/>
    <property type="match status" value="1"/>
</dbReference>
<evidence type="ECO:0000259" key="3">
    <source>
        <dbReference type="Pfam" id="PF25794"/>
    </source>
</evidence>
<proteinExistence type="predicted"/>
<dbReference type="InterPro" id="IPR052957">
    <property type="entry name" value="Auxin_embryo_med"/>
</dbReference>
<accession>A0ABN7QY27</accession>
<protein>
    <recommendedName>
        <fullName evidence="6">Protein NO VEIN C-terminal domain-containing protein</fullName>
    </recommendedName>
</protein>
<dbReference type="Proteomes" id="UP000680116">
    <property type="component" value="Chromosome"/>
</dbReference>
<reference evidence="4 5" key="1">
    <citation type="submission" date="2021-04" db="EMBL/GenBank/DDBJ databases">
        <authorList>
            <person name="Rodrigo-Torres L."/>
            <person name="Arahal R. D."/>
            <person name="Lucena T."/>
        </authorList>
    </citation>
    <scope>NUCLEOTIDE SEQUENCE [LARGE SCALE GENOMIC DNA]</scope>
    <source>
        <strain evidence="4 5">CECT 30171</strain>
    </source>
</reference>
<dbReference type="InterPro" id="IPR036890">
    <property type="entry name" value="HATPase_C_sf"/>
</dbReference>
<dbReference type="SUPFAM" id="SSF55874">
    <property type="entry name" value="ATPase domain of HSP90 chaperone/DNA topoisomerase II/histidine kinase"/>
    <property type="match status" value="1"/>
</dbReference>
<gene>
    <name evidence="4" type="ORF">LYB30171_00284</name>
</gene>
<feature type="compositionally biased region" description="Low complexity" evidence="1">
    <location>
        <begin position="851"/>
        <end position="863"/>
    </location>
</feature>
<dbReference type="EMBL" id="OU015430">
    <property type="protein sequence ID" value="CAG4968493.1"/>
    <property type="molecule type" value="Genomic_DNA"/>
</dbReference>
<sequence length="1093" mass="121219">MASNYEEICRQNREDYGKKGAKKSGDLAAGLYDDETHFIYELLQNAEDALKRRGEDWKGSRQVSFTLSDDRLLVSHCGHPFTENDVRSVCDISESTKDENSIGRFGLGFKSVYKVSDLPEIHSGDEDFVIEGYVFPKRANKTRRDAEETQIFLPLKADKAALKARVTDGLKALGATSLLFLRHIREVSWSIEGGASGLYLRDEPKVLDANVSRIKVIGQASGAPDIDQDWLVFHRDVGKGCVELAFSVIAEKGDQNNWTVQPLLLSPLVVFFPTAYRTNLGFYLQGPFQSTPSRDNIRSDEPWNHHLMSEAASLLVEAMAWLRDSGRLDINSLRCLPLDRAKFPDGGMLTPLFEATLAAFKAHPFLPNSEGGYSHAEESKLGRTSELRELFDGDQLSSLYGVEGTRWLTGDITQDRANDIRQFVIKELEVKEIHPRDIFPMLTTEFLESQSDEWIVRAYEFLKDQGAIRPLLGNTPIVRLADGTHVTAKKDGQLNAFLPTGEETGFPTVRPSVCTSESANEFLASLGLHAPDPVDAVIRKVLPKYQVDGEIDVTSYEDDVARILSAFNTDSASKRSALVNELKKSNFVMAVSTGDGSDYLERPGRVYLATDRLTRLFDGVDDISIVDSGYSCLRGEDARELLEACGAVRYPRPERATHEHSWSDRLKALRVLSGYPESSGQNDYVEDWELQGFAELIEHLPNLAVEHRVDRARLIWESLGDLEERRGRGVFEGTYTWTHHGKRIAPPFPASFVRSLNEAAWVPDAKGDLVRPQLVVFEALGWKENPFLQSKIIFKPNVLDQLAIEADIDPAALDMLRKHKLTAADLAALLTARSGIEQPSERDITLTEPQAEAASAGTEDAAAVVPEGSVYDENKDLYGDDLPDSPEGTYDPEGGDGDRPFDGHAGSGPSVKGRGDVTDGKQVGPSSDGGSRQRTGERGRRPPGSLGGRAFISYVGAHPDLEESDPDGLDQTQRMDIEAVAIQYILEAEPHLHRTSTGNAGFDLLEKDGGNQPVRWIEVKAMTGSLDHRPVTLSHTQFEHALQKREAYWLYVVEFATAHDNRRILRIQNPAGSAKSYTFDKGWAEIAQVRPPE</sequence>